<dbReference type="PRINTS" id="PR00258">
    <property type="entry name" value="SPERACTRCPTR"/>
</dbReference>
<keyword evidence="5" id="KW-0677">Repeat</keyword>
<dbReference type="Pfam" id="PF00651">
    <property type="entry name" value="BTB"/>
    <property type="match status" value="1"/>
</dbReference>
<gene>
    <name evidence="12" type="ORF">PHYPO_G00045570</name>
</gene>
<dbReference type="FunFam" id="3.10.250.10:FF:000006">
    <property type="entry name" value="neurotrypsin isoform X2"/>
    <property type="match status" value="1"/>
</dbReference>
<dbReference type="Gene3D" id="1.25.40.420">
    <property type="match status" value="1"/>
</dbReference>
<comment type="caution">
    <text evidence="12">The sequence shown here is derived from an EMBL/GenBank/DDBJ whole genome shotgun (WGS) entry which is preliminary data.</text>
</comment>
<evidence type="ECO:0000313" key="12">
    <source>
        <dbReference type="EMBL" id="KAB5554044.1"/>
    </source>
</evidence>
<dbReference type="EMBL" id="VFJC01000014">
    <property type="protein sequence ID" value="KAB5554044.1"/>
    <property type="molecule type" value="Genomic_DNA"/>
</dbReference>
<dbReference type="InterPro" id="IPR051481">
    <property type="entry name" value="BTB-POZ/Galectin-3-binding"/>
</dbReference>
<organism evidence="12 13">
    <name type="scientific">Pangasianodon hypophthalmus</name>
    <name type="common">Striped catfish</name>
    <name type="synonym">Helicophagus hypophthalmus</name>
    <dbReference type="NCBI Taxonomy" id="310915"/>
    <lineage>
        <taxon>Eukaryota</taxon>
        <taxon>Metazoa</taxon>
        <taxon>Chordata</taxon>
        <taxon>Craniata</taxon>
        <taxon>Vertebrata</taxon>
        <taxon>Euteleostomi</taxon>
        <taxon>Actinopterygii</taxon>
        <taxon>Neopterygii</taxon>
        <taxon>Teleostei</taxon>
        <taxon>Ostariophysi</taxon>
        <taxon>Siluriformes</taxon>
        <taxon>Pangasiidae</taxon>
        <taxon>Pangasianodon</taxon>
    </lineage>
</organism>
<name>A0A5N5MFU9_PANHP</name>
<keyword evidence="6" id="KW-0130">Cell adhesion</keyword>
<dbReference type="SMART" id="SM00202">
    <property type="entry name" value="SR"/>
    <property type="match status" value="1"/>
</dbReference>
<dbReference type="InterPro" id="IPR001190">
    <property type="entry name" value="SRCR"/>
</dbReference>
<dbReference type="GO" id="GO:0016020">
    <property type="term" value="C:membrane"/>
    <property type="evidence" value="ECO:0007669"/>
    <property type="project" value="InterPro"/>
</dbReference>
<dbReference type="PANTHER" id="PTHR24410:SF16">
    <property type="entry name" value="GALECTIN-3-BINDING PROTEIN"/>
    <property type="match status" value="1"/>
</dbReference>
<evidence type="ECO:0000259" key="11">
    <source>
        <dbReference type="PROSITE" id="PS50287"/>
    </source>
</evidence>
<dbReference type="SMART" id="SM00875">
    <property type="entry name" value="BACK"/>
    <property type="match status" value="1"/>
</dbReference>
<dbReference type="SUPFAM" id="SSF54695">
    <property type="entry name" value="POZ domain"/>
    <property type="match status" value="1"/>
</dbReference>
<keyword evidence="2" id="KW-0964">Secreted</keyword>
<dbReference type="InterPro" id="IPR000210">
    <property type="entry name" value="BTB/POZ_dom"/>
</dbReference>
<evidence type="ECO:0000256" key="2">
    <source>
        <dbReference type="ARBA" id="ARBA00022525"/>
    </source>
</evidence>
<dbReference type="PROSITE" id="PS50287">
    <property type="entry name" value="SRCR_2"/>
    <property type="match status" value="1"/>
</dbReference>
<dbReference type="Proteomes" id="UP000327468">
    <property type="component" value="Chromosome 13"/>
</dbReference>
<keyword evidence="7 9" id="KW-1015">Disulfide bond</keyword>
<evidence type="ECO:0000256" key="5">
    <source>
        <dbReference type="ARBA" id="ARBA00022737"/>
    </source>
</evidence>
<feature type="disulfide bond" evidence="9">
    <location>
        <begin position="136"/>
        <end position="146"/>
    </location>
</feature>
<dbReference type="PROSITE" id="PS50097">
    <property type="entry name" value="BTB"/>
    <property type="match status" value="1"/>
</dbReference>
<evidence type="ECO:0000256" key="4">
    <source>
        <dbReference type="ARBA" id="ARBA00022729"/>
    </source>
</evidence>
<evidence type="ECO:0000256" key="8">
    <source>
        <dbReference type="ARBA" id="ARBA00023180"/>
    </source>
</evidence>
<feature type="domain" description="SRCR" evidence="11">
    <location>
        <begin position="67"/>
        <end position="167"/>
    </location>
</feature>
<reference evidence="12 13" key="1">
    <citation type="submission" date="2019-06" db="EMBL/GenBank/DDBJ databases">
        <title>A chromosome-scale genome assembly of the striped catfish, Pangasianodon hypophthalmus.</title>
        <authorList>
            <person name="Wen M."/>
            <person name="Zahm M."/>
            <person name="Roques C."/>
            <person name="Cabau C."/>
            <person name="Klopp C."/>
            <person name="Donnadieu C."/>
            <person name="Jouanno E."/>
            <person name="Avarre J.-C."/>
            <person name="Campet M."/>
            <person name="Ha T.T.T."/>
            <person name="Dugue R."/>
            <person name="Lampietro C."/>
            <person name="Louis A."/>
            <person name="Herpin A."/>
            <person name="Echchiki A."/>
            <person name="Berthelot C."/>
            <person name="Parey E."/>
            <person name="Roest-Crollius H."/>
            <person name="Braasch I."/>
            <person name="Postlethwait J."/>
            <person name="Bobe J."/>
            <person name="Montfort J."/>
            <person name="Bouchez O."/>
            <person name="Begum T."/>
            <person name="Schartl M."/>
            <person name="Guiguen Y."/>
        </authorList>
    </citation>
    <scope>NUCLEOTIDE SEQUENCE [LARGE SCALE GENOMIC DNA]</scope>
    <source>
        <strain evidence="12 13">Indonesia</strain>
        <tissue evidence="12">Blood</tissue>
    </source>
</reference>
<feature type="domain" description="BTB" evidence="10">
    <location>
        <begin position="200"/>
        <end position="269"/>
    </location>
</feature>
<keyword evidence="8" id="KW-0325">Glycoprotein</keyword>
<dbReference type="Gene3D" id="3.10.250.10">
    <property type="entry name" value="SRCR-like domain"/>
    <property type="match status" value="1"/>
</dbReference>
<dbReference type="PROSITE" id="PS00420">
    <property type="entry name" value="SRCR_1"/>
    <property type="match status" value="1"/>
</dbReference>
<keyword evidence="4" id="KW-0732">Signal</keyword>
<evidence type="ECO:0000256" key="3">
    <source>
        <dbReference type="ARBA" id="ARBA00022530"/>
    </source>
</evidence>
<accession>A0A5N5MFU9</accession>
<evidence type="ECO:0000256" key="7">
    <source>
        <dbReference type="ARBA" id="ARBA00023157"/>
    </source>
</evidence>
<dbReference type="Pfam" id="PF00530">
    <property type="entry name" value="SRCR"/>
    <property type="match status" value="1"/>
</dbReference>
<keyword evidence="13" id="KW-1185">Reference proteome</keyword>
<proteinExistence type="predicted"/>
<comment type="subcellular location">
    <subcellularLocation>
        <location evidence="1">Secreted</location>
        <location evidence="1">Extracellular space</location>
        <location evidence="1">Extracellular matrix</location>
    </subcellularLocation>
</comment>
<dbReference type="InterPro" id="IPR011705">
    <property type="entry name" value="BACK"/>
</dbReference>
<dbReference type="PANTHER" id="PTHR24410">
    <property type="entry name" value="HL07962P-RELATED"/>
    <property type="match status" value="1"/>
</dbReference>
<evidence type="ECO:0000256" key="6">
    <source>
        <dbReference type="ARBA" id="ARBA00022889"/>
    </source>
</evidence>
<evidence type="ECO:0000313" key="13">
    <source>
        <dbReference type="Proteomes" id="UP000327468"/>
    </source>
</evidence>
<dbReference type="Gene3D" id="3.30.710.10">
    <property type="entry name" value="Potassium Channel Kv1.1, Chain A"/>
    <property type="match status" value="1"/>
</dbReference>
<feature type="disulfide bond" evidence="9">
    <location>
        <begin position="92"/>
        <end position="156"/>
    </location>
</feature>
<evidence type="ECO:0000256" key="1">
    <source>
        <dbReference type="ARBA" id="ARBA00004498"/>
    </source>
</evidence>
<protein>
    <recommendedName>
        <fullName evidence="14">SRCR domain-containing protein</fullName>
    </recommendedName>
</protein>
<dbReference type="GO" id="GO:0007155">
    <property type="term" value="P:cell adhesion"/>
    <property type="evidence" value="ECO:0007669"/>
    <property type="project" value="UniProtKB-KW"/>
</dbReference>
<evidence type="ECO:0000256" key="9">
    <source>
        <dbReference type="PROSITE-ProRule" id="PRU00196"/>
    </source>
</evidence>
<evidence type="ECO:0000259" key="10">
    <source>
        <dbReference type="PROSITE" id="PS50097"/>
    </source>
</evidence>
<dbReference type="AlphaFoldDB" id="A0A5N5MFU9"/>
<dbReference type="Pfam" id="PF07707">
    <property type="entry name" value="BACK"/>
    <property type="match status" value="1"/>
</dbReference>
<dbReference type="InterPro" id="IPR011333">
    <property type="entry name" value="SKP1/BTB/POZ_sf"/>
</dbReference>
<keyword evidence="3" id="KW-0272">Extracellular matrix</keyword>
<sequence>MLHIYALLNKKPNVGFISPSYYSKVSPKMVSSRICFVIWTLLSLHVSTQGWNLFDVQKKGPPVEGGLRLVGGDLPNKGRVEVYHDGQWGTVCDDGWTLNEAQVVCQQLGFPGAVSAIPGGTFGEGSGPIWLDDVNCKGSESFLSSCHFKGWSVTDCAHKEDAGVVCESGKDMDNSRKFQLDHSLGLSEKLGRLFDSGDNCDFSVLVRDPSDDQAGQKTICVHRLIFSLYPQFNISNSSNNLTVEISEVCHPHISSFLRYLYTRKIDVTISSAQCLHQLSYIYQLEQLLEEIGKVFTLLLPQDSTFRTQVSLYEYGVRTKDMLLQENVLQYLSWNFEFLVDSTAWKTVSIHMMKALLSRSDLVVKDEFFVLQALEDSIKMKGETVSLEDKVSLLSHIRFSMIPVEKLYDIQFSSGMYQSNEAFYHRALLKGFLFNTLAFSKIKERFNNFEDYQPRIYTAEPWATAINDTSNSGYNSHYNYRYGSGSNPVSFTTPAHNSVIYRQQKINWLVQVLQNSWECSNQGFYCDSLPVARLYSQYSLNNYETTIRYNNKLILSCKAENIVFHVQDFKSGKAIVPTNSTLGLPHPCPDDYRFTFVVRPEYI</sequence>
<feature type="disulfide bond" evidence="9">
    <location>
        <begin position="105"/>
        <end position="166"/>
    </location>
</feature>
<dbReference type="SUPFAM" id="SSF56487">
    <property type="entry name" value="SRCR-like"/>
    <property type="match status" value="1"/>
</dbReference>
<dbReference type="InterPro" id="IPR036772">
    <property type="entry name" value="SRCR-like_dom_sf"/>
</dbReference>
<evidence type="ECO:0008006" key="14">
    <source>
        <dbReference type="Google" id="ProtNLM"/>
    </source>
</evidence>